<sequence>KIVYAVDWINMIILHDKNNKPVLDDDGNLIQCMEYRDD</sequence>
<reference evidence="1" key="1">
    <citation type="journal article" date="2015" name="Nature">
        <title>Complex archaea that bridge the gap between prokaryotes and eukaryotes.</title>
        <authorList>
            <person name="Spang A."/>
            <person name="Saw J.H."/>
            <person name="Jorgensen S.L."/>
            <person name="Zaremba-Niedzwiedzka K."/>
            <person name="Martijn J."/>
            <person name="Lind A.E."/>
            <person name="van Eijk R."/>
            <person name="Schleper C."/>
            <person name="Guy L."/>
            <person name="Ettema T.J."/>
        </authorList>
    </citation>
    <scope>NUCLEOTIDE SEQUENCE</scope>
</reference>
<accession>A0A0F8XVP1</accession>
<evidence type="ECO:0000313" key="1">
    <source>
        <dbReference type="EMBL" id="KKK65340.1"/>
    </source>
</evidence>
<organism evidence="1">
    <name type="scientific">marine sediment metagenome</name>
    <dbReference type="NCBI Taxonomy" id="412755"/>
    <lineage>
        <taxon>unclassified sequences</taxon>
        <taxon>metagenomes</taxon>
        <taxon>ecological metagenomes</taxon>
    </lineage>
</organism>
<dbReference type="AlphaFoldDB" id="A0A0F8XVP1"/>
<proteinExistence type="predicted"/>
<dbReference type="EMBL" id="LAZR01060603">
    <property type="protein sequence ID" value="KKK65340.1"/>
    <property type="molecule type" value="Genomic_DNA"/>
</dbReference>
<comment type="caution">
    <text evidence="1">The sequence shown here is derived from an EMBL/GenBank/DDBJ whole genome shotgun (WGS) entry which is preliminary data.</text>
</comment>
<name>A0A0F8XVP1_9ZZZZ</name>
<protein>
    <submittedName>
        <fullName evidence="1">Uncharacterized protein</fullName>
    </submittedName>
</protein>
<feature type="non-terminal residue" evidence="1">
    <location>
        <position position="1"/>
    </location>
</feature>
<gene>
    <name evidence="1" type="ORF">LCGC14_2975130</name>
</gene>